<reference evidence="2" key="1">
    <citation type="submission" date="2021-02" db="EMBL/GenBank/DDBJ databases">
        <title>Genome-Resolved Metagenomics of a Microbial Community Performing Photosynthetic Biological Nutrient Removal.</title>
        <authorList>
            <person name="Mcdaniel E.A."/>
        </authorList>
    </citation>
    <scope>NUCLEOTIDE SEQUENCE</scope>
    <source>
        <strain evidence="2">UWPOB_OBS1</strain>
    </source>
</reference>
<keyword evidence="1" id="KW-0732">Signal</keyword>
<feature type="chain" id="PRO_5035238597" evidence="1">
    <location>
        <begin position="21"/>
        <end position="165"/>
    </location>
</feature>
<evidence type="ECO:0000313" key="3">
    <source>
        <dbReference type="Proteomes" id="UP000664277"/>
    </source>
</evidence>
<proteinExistence type="predicted"/>
<feature type="signal peptide" evidence="1">
    <location>
        <begin position="1"/>
        <end position="20"/>
    </location>
</feature>
<dbReference type="AlphaFoldDB" id="A0A8J7P8E8"/>
<evidence type="ECO:0000313" key="2">
    <source>
        <dbReference type="EMBL" id="MBN8660481.1"/>
    </source>
</evidence>
<sequence length="165" mass="17220">MSVRLVSVLSLMVAVPVSLATQFQVSAQAAPAGKVIGKSKSQEAPVAKSAEAANGQAGKTAAQPAAHSAGQTACDLVPVAGAFNVRPDGTVYLKKASKFPFQNDTHHFVPEVVVSDKTSAKVALHEVTGKLQQDGLVAKYKQINNELPGSHSHRSGLAGLNRNWQ</sequence>
<dbReference type="EMBL" id="JAFLCK010000010">
    <property type="protein sequence ID" value="MBN8660481.1"/>
    <property type="molecule type" value="Genomic_DNA"/>
</dbReference>
<gene>
    <name evidence="2" type="ORF">J0M35_08980</name>
</gene>
<accession>A0A8J7P8E8</accession>
<name>A0A8J7P8E8_9BACT</name>
<protein>
    <submittedName>
        <fullName evidence="2">Uncharacterized protein</fullName>
    </submittedName>
</protein>
<dbReference type="Proteomes" id="UP000664277">
    <property type="component" value="Unassembled WGS sequence"/>
</dbReference>
<comment type="caution">
    <text evidence="2">The sequence shown here is derived from an EMBL/GenBank/DDBJ whole genome shotgun (WGS) entry which is preliminary data.</text>
</comment>
<evidence type="ECO:0000256" key="1">
    <source>
        <dbReference type="SAM" id="SignalP"/>
    </source>
</evidence>
<organism evidence="2 3">
    <name type="scientific">Candidatus Obscuribacter phosphatis</name>
    <dbReference type="NCBI Taxonomy" id="1906157"/>
    <lineage>
        <taxon>Bacteria</taxon>
        <taxon>Bacillati</taxon>
        <taxon>Candidatus Melainabacteria</taxon>
        <taxon>Candidatus Obscuribacterales</taxon>
        <taxon>Candidatus Obscuribacteraceae</taxon>
        <taxon>Candidatus Obscuribacter</taxon>
    </lineage>
</organism>